<organism evidence="2 3">
    <name type="scientific">Chiloscyllium punctatum</name>
    <name type="common">Brownbanded bambooshark</name>
    <name type="synonym">Hemiscyllium punctatum</name>
    <dbReference type="NCBI Taxonomy" id="137246"/>
    <lineage>
        <taxon>Eukaryota</taxon>
        <taxon>Metazoa</taxon>
        <taxon>Chordata</taxon>
        <taxon>Craniata</taxon>
        <taxon>Vertebrata</taxon>
        <taxon>Chondrichthyes</taxon>
        <taxon>Elasmobranchii</taxon>
        <taxon>Galeomorphii</taxon>
        <taxon>Galeoidea</taxon>
        <taxon>Orectolobiformes</taxon>
        <taxon>Hemiscylliidae</taxon>
        <taxon>Chiloscyllium</taxon>
    </lineage>
</organism>
<protein>
    <submittedName>
        <fullName evidence="2">Uncharacterized protein</fullName>
    </submittedName>
</protein>
<keyword evidence="3" id="KW-1185">Reference proteome</keyword>
<comment type="caution">
    <text evidence="2">The sequence shown here is derived from an EMBL/GenBank/DDBJ whole genome shotgun (WGS) entry which is preliminary data.</text>
</comment>
<feature type="non-terminal residue" evidence="2">
    <location>
        <position position="1"/>
    </location>
</feature>
<sequence length="117" mass="12905">YQDLVVPLKKSCPAAMDVLNREGLTPGDLLGSMKMRQQCPGAEEENETAKGQADREWYQKLSAECEAEFYTQCGRYEGEENGAGGGKAQNYAVLHTPRVSQTLQPNPSVPTRYPNPI</sequence>
<evidence type="ECO:0000256" key="1">
    <source>
        <dbReference type="SAM" id="MobiDB-lite"/>
    </source>
</evidence>
<proteinExistence type="predicted"/>
<dbReference type="EMBL" id="BEZZ01048299">
    <property type="protein sequence ID" value="GCC40756.1"/>
    <property type="molecule type" value="Genomic_DNA"/>
</dbReference>
<accession>A0A401TDP2</accession>
<evidence type="ECO:0000313" key="2">
    <source>
        <dbReference type="EMBL" id="GCC40756.1"/>
    </source>
</evidence>
<feature type="region of interest" description="Disordered" evidence="1">
    <location>
        <begin position="98"/>
        <end position="117"/>
    </location>
</feature>
<dbReference type="Proteomes" id="UP000287033">
    <property type="component" value="Unassembled WGS sequence"/>
</dbReference>
<gene>
    <name evidence="2" type="ORF">chiPu_0024893</name>
</gene>
<evidence type="ECO:0000313" key="3">
    <source>
        <dbReference type="Proteomes" id="UP000287033"/>
    </source>
</evidence>
<reference evidence="2 3" key="1">
    <citation type="journal article" date="2018" name="Nat. Ecol. Evol.">
        <title>Shark genomes provide insights into elasmobranch evolution and the origin of vertebrates.</title>
        <authorList>
            <person name="Hara Y"/>
            <person name="Yamaguchi K"/>
            <person name="Onimaru K"/>
            <person name="Kadota M"/>
            <person name="Koyanagi M"/>
            <person name="Keeley SD"/>
            <person name="Tatsumi K"/>
            <person name="Tanaka K"/>
            <person name="Motone F"/>
            <person name="Kageyama Y"/>
            <person name="Nozu R"/>
            <person name="Adachi N"/>
            <person name="Nishimura O"/>
            <person name="Nakagawa R"/>
            <person name="Tanegashima C"/>
            <person name="Kiyatake I"/>
            <person name="Matsumoto R"/>
            <person name="Murakumo K"/>
            <person name="Nishida K"/>
            <person name="Terakita A"/>
            <person name="Kuratani S"/>
            <person name="Sato K"/>
            <person name="Hyodo S Kuraku.S."/>
        </authorList>
    </citation>
    <scope>NUCLEOTIDE SEQUENCE [LARGE SCALE GENOMIC DNA]</scope>
</reference>
<name>A0A401TDP2_CHIPU</name>
<dbReference type="OrthoDB" id="412109at2759"/>
<dbReference type="AlphaFoldDB" id="A0A401TDP2"/>